<organism evidence="1 2">
    <name type="scientific">Aspergillus minisclerotigenes</name>
    <dbReference type="NCBI Taxonomy" id="656917"/>
    <lineage>
        <taxon>Eukaryota</taxon>
        <taxon>Fungi</taxon>
        <taxon>Dikarya</taxon>
        <taxon>Ascomycota</taxon>
        <taxon>Pezizomycotina</taxon>
        <taxon>Eurotiomycetes</taxon>
        <taxon>Eurotiomycetidae</taxon>
        <taxon>Eurotiales</taxon>
        <taxon>Aspergillaceae</taxon>
        <taxon>Aspergillus</taxon>
        <taxon>Aspergillus subgen. Circumdati</taxon>
    </lineage>
</organism>
<accession>A0A5N6IRT3</accession>
<evidence type="ECO:0000313" key="1">
    <source>
        <dbReference type="EMBL" id="KAB8268874.1"/>
    </source>
</evidence>
<dbReference type="EMBL" id="ML732858">
    <property type="protein sequence ID" value="KAB8268874.1"/>
    <property type="molecule type" value="Genomic_DNA"/>
</dbReference>
<proteinExistence type="predicted"/>
<keyword evidence="2" id="KW-1185">Reference proteome</keyword>
<gene>
    <name evidence="1" type="ORF">BDV30DRAFT_217643</name>
</gene>
<dbReference type="Proteomes" id="UP000326289">
    <property type="component" value="Unassembled WGS sequence"/>
</dbReference>
<dbReference type="AlphaFoldDB" id="A0A5N6IRT3"/>
<sequence length="51" mass="5808">MRNSAHLVVNSFNCYGITMTICSCKDCQLTRLLSYLSKLLEAFSHSFFLIS</sequence>
<evidence type="ECO:0000313" key="2">
    <source>
        <dbReference type="Proteomes" id="UP000326289"/>
    </source>
</evidence>
<dbReference type="PROSITE" id="PS51257">
    <property type="entry name" value="PROKAR_LIPOPROTEIN"/>
    <property type="match status" value="1"/>
</dbReference>
<protein>
    <submittedName>
        <fullName evidence="1">Uncharacterized protein</fullName>
    </submittedName>
</protein>
<name>A0A5N6IRT3_9EURO</name>
<reference evidence="1 2" key="1">
    <citation type="submission" date="2019-04" db="EMBL/GenBank/DDBJ databases">
        <title>Fungal friends and foes A comparative genomics study of 23 Aspergillus species from section Flavi.</title>
        <authorList>
            <consortium name="DOE Joint Genome Institute"/>
            <person name="Kjaerbolling I."/>
            <person name="Vesth T.C."/>
            <person name="Frisvad J.C."/>
            <person name="Nybo J.L."/>
            <person name="Theobald S."/>
            <person name="Kildgaard S."/>
            <person name="Petersen T.I."/>
            <person name="Kuo A."/>
            <person name="Sato A."/>
            <person name="Lyhne E.K."/>
            <person name="Kogle M.E."/>
            <person name="Wiebenga A."/>
            <person name="Kun R.S."/>
            <person name="Lubbers R.J."/>
            <person name="Makela M.R."/>
            <person name="Barry K."/>
            <person name="Chovatia M."/>
            <person name="Clum A."/>
            <person name="Daum C."/>
            <person name="Haridas S."/>
            <person name="He G."/>
            <person name="LaButti K."/>
            <person name="Lipzen A."/>
            <person name="Mondo S."/>
            <person name="Pangilinan J."/>
            <person name="Riley R."/>
            <person name="Salamov A."/>
            <person name="Simmons B.A."/>
            <person name="Magnuson J.K."/>
            <person name="Henrissat B."/>
            <person name="Mortensen U.H."/>
            <person name="Larsen T.O."/>
            <person name="De vries R.P."/>
            <person name="Grigoriev I.V."/>
            <person name="Machida M."/>
            <person name="Baker S.E."/>
            <person name="Andersen M.R."/>
        </authorList>
    </citation>
    <scope>NUCLEOTIDE SEQUENCE [LARGE SCALE GENOMIC DNA]</scope>
    <source>
        <strain evidence="1 2">CBS 117635</strain>
    </source>
</reference>